<keyword evidence="2" id="KW-1185">Reference proteome</keyword>
<proteinExistence type="predicted"/>
<evidence type="ECO:0000313" key="2">
    <source>
        <dbReference type="Proteomes" id="UP000216035"/>
    </source>
</evidence>
<organism evidence="1 2">
    <name type="scientific">Flavobacterium aurantiibacter</name>
    <dbReference type="NCBI Taxonomy" id="2023067"/>
    <lineage>
        <taxon>Bacteria</taxon>
        <taxon>Pseudomonadati</taxon>
        <taxon>Bacteroidota</taxon>
        <taxon>Flavobacteriia</taxon>
        <taxon>Flavobacteriales</taxon>
        <taxon>Flavobacteriaceae</taxon>
        <taxon>Flavobacterium</taxon>
    </lineage>
</organism>
<gene>
    <name evidence="1" type="ORF">CHX27_09070</name>
</gene>
<accession>A0A255ZQM3</accession>
<dbReference type="Proteomes" id="UP000216035">
    <property type="component" value="Unassembled WGS sequence"/>
</dbReference>
<dbReference type="RefSeq" id="WP_094486455.1">
    <property type="nucleotide sequence ID" value="NZ_NOXX01000199.1"/>
</dbReference>
<evidence type="ECO:0000313" key="1">
    <source>
        <dbReference type="EMBL" id="OYQ43721.1"/>
    </source>
</evidence>
<comment type="caution">
    <text evidence="1">The sequence shown here is derived from an EMBL/GenBank/DDBJ whole genome shotgun (WGS) entry which is preliminary data.</text>
</comment>
<protein>
    <recommendedName>
        <fullName evidence="3">Lipoprotein</fullName>
    </recommendedName>
</protein>
<dbReference type="EMBL" id="NOXX01000199">
    <property type="protein sequence ID" value="OYQ43721.1"/>
    <property type="molecule type" value="Genomic_DNA"/>
</dbReference>
<sequence length="148" mass="17335">MRSFQRRLLLFLTVLSCLSCSIDDYETKSNEEYLQQYTEQIGQSSFRIVDFTENELDLTDSYTNFVFSFDSVDDKVTVTALSFSNEAPWLFYLDADSAFTFQMNFGNDALLERLNGDWSIDIFLEEQFTLYRKDVSSGVVRYLTFQKI</sequence>
<evidence type="ECO:0008006" key="3">
    <source>
        <dbReference type="Google" id="ProtNLM"/>
    </source>
</evidence>
<dbReference type="AlphaFoldDB" id="A0A255ZQM3"/>
<reference evidence="1 2" key="1">
    <citation type="submission" date="2017-07" db="EMBL/GenBank/DDBJ databases">
        <title>Flavobacterium cyanobacteriorum sp. nov., isolated from cyanobacterial aggregates in a eutrophic lake.</title>
        <authorList>
            <person name="Cai H."/>
        </authorList>
    </citation>
    <scope>NUCLEOTIDE SEQUENCE [LARGE SCALE GENOMIC DNA]</scope>
    <source>
        <strain evidence="1 2">TH167</strain>
    </source>
</reference>
<name>A0A255ZQM3_9FLAO</name>